<keyword evidence="2" id="KW-0963">Cytoplasm</keyword>
<feature type="compositionally biased region" description="Polar residues" evidence="12">
    <location>
        <begin position="408"/>
        <end position="417"/>
    </location>
</feature>
<dbReference type="PANTHER" id="PTHR37739:SF8">
    <property type="entry name" value="KINESIN-LIKE PROTEIN KIN-12D"/>
    <property type="match status" value="1"/>
</dbReference>
<dbReference type="GO" id="GO:0007018">
    <property type="term" value="P:microtubule-based movement"/>
    <property type="evidence" value="ECO:0007669"/>
    <property type="project" value="InterPro"/>
</dbReference>
<feature type="region of interest" description="Disordered" evidence="12">
    <location>
        <begin position="394"/>
        <end position="417"/>
    </location>
</feature>
<evidence type="ECO:0000256" key="2">
    <source>
        <dbReference type="ARBA" id="ARBA00022490"/>
    </source>
</evidence>
<comment type="caution">
    <text evidence="14">The sequence shown here is derived from an EMBL/GenBank/DDBJ whole genome shotgun (WGS) entry which is preliminary data.</text>
</comment>
<evidence type="ECO:0000256" key="1">
    <source>
        <dbReference type="ARBA" id="ARBA00004186"/>
    </source>
</evidence>
<keyword evidence="15" id="KW-1185">Reference proteome</keyword>
<dbReference type="SUPFAM" id="SSF52540">
    <property type="entry name" value="P-loop containing nucleoside triphosphate hydrolases"/>
    <property type="match status" value="1"/>
</dbReference>
<dbReference type="Proteomes" id="UP001152320">
    <property type="component" value="Chromosome 5"/>
</dbReference>
<keyword evidence="8" id="KW-0206">Cytoskeleton</keyword>
<dbReference type="SMART" id="SM00129">
    <property type="entry name" value="KISc"/>
    <property type="match status" value="1"/>
</dbReference>
<gene>
    <name evidence="14" type="ORF">HOLleu_12793</name>
</gene>
<dbReference type="GO" id="GO:0008017">
    <property type="term" value="F:microtubule binding"/>
    <property type="evidence" value="ECO:0007669"/>
    <property type="project" value="InterPro"/>
</dbReference>
<evidence type="ECO:0000256" key="9">
    <source>
        <dbReference type="ARBA" id="ARBA00034488"/>
    </source>
</evidence>
<keyword evidence="3" id="KW-0493">Microtubule</keyword>
<feature type="coiled-coil region" evidence="11">
    <location>
        <begin position="362"/>
        <end position="389"/>
    </location>
</feature>
<comment type="similarity">
    <text evidence="9">Belongs to the TRAFAC class myosin-kinesin ATPase superfamily. Kinesin family. KIN-12 subfamily.</text>
</comment>
<feature type="compositionally biased region" description="Low complexity" evidence="12">
    <location>
        <begin position="570"/>
        <end position="580"/>
    </location>
</feature>
<evidence type="ECO:0000256" key="11">
    <source>
        <dbReference type="SAM" id="Coils"/>
    </source>
</evidence>
<evidence type="ECO:0000256" key="7">
    <source>
        <dbReference type="ARBA" id="ARBA00023175"/>
    </source>
</evidence>
<feature type="compositionally biased region" description="Polar residues" evidence="12">
    <location>
        <begin position="677"/>
        <end position="695"/>
    </location>
</feature>
<dbReference type="GO" id="GO:0003777">
    <property type="term" value="F:microtubule motor activity"/>
    <property type="evidence" value="ECO:0007669"/>
    <property type="project" value="InterPro"/>
</dbReference>
<dbReference type="InterPro" id="IPR001752">
    <property type="entry name" value="Kinesin_motor_dom"/>
</dbReference>
<dbReference type="GO" id="GO:0005829">
    <property type="term" value="C:cytosol"/>
    <property type="evidence" value="ECO:0007669"/>
    <property type="project" value="UniProtKB-ARBA"/>
</dbReference>
<feature type="coiled-coil region" evidence="11">
    <location>
        <begin position="946"/>
        <end position="1384"/>
    </location>
</feature>
<evidence type="ECO:0000256" key="12">
    <source>
        <dbReference type="SAM" id="MobiDB-lite"/>
    </source>
</evidence>
<dbReference type="InterPro" id="IPR036961">
    <property type="entry name" value="Kinesin_motor_dom_sf"/>
</dbReference>
<dbReference type="Pfam" id="PF00225">
    <property type="entry name" value="Kinesin"/>
    <property type="match status" value="1"/>
</dbReference>
<evidence type="ECO:0000256" key="4">
    <source>
        <dbReference type="ARBA" id="ARBA00022741"/>
    </source>
</evidence>
<feature type="region of interest" description="Disordered" evidence="12">
    <location>
        <begin position="675"/>
        <end position="705"/>
    </location>
</feature>
<evidence type="ECO:0000313" key="14">
    <source>
        <dbReference type="EMBL" id="KAJ8041871.1"/>
    </source>
</evidence>
<keyword evidence="5 10" id="KW-0067">ATP-binding</keyword>
<dbReference type="CDD" id="cd01373">
    <property type="entry name" value="KISc_KLP2_like"/>
    <property type="match status" value="1"/>
</dbReference>
<keyword evidence="6 11" id="KW-0175">Coiled coil</keyword>
<dbReference type="GO" id="GO:0005524">
    <property type="term" value="F:ATP binding"/>
    <property type="evidence" value="ECO:0007669"/>
    <property type="project" value="UniProtKB-UniRule"/>
</dbReference>
<dbReference type="GO" id="GO:0005813">
    <property type="term" value="C:centrosome"/>
    <property type="evidence" value="ECO:0007669"/>
    <property type="project" value="UniProtKB-ARBA"/>
</dbReference>
<keyword evidence="7 10" id="KW-0505">Motor protein</keyword>
<feature type="coiled-coil region" evidence="11">
    <location>
        <begin position="511"/>
        <end position="558"/>
    </location>
</feature>
<feature type="binding site" evidence="10">
    <location>
        <begin position="100"/>
        <end position="107"/>
    </location>
    <ligand>
        <name>ATP</name>
        <dbReference type="ChEBI" id="CHEBI:30616"/>
    </ligand>
</feature>
<name>A0A9Q1CBM5_HOLLE</name>
<dbReference type="GO" id="GO:0005819">
    <property type="term" value="C:spindle"/>
    <property type="evidence" value="ECO:0007669"/>
    <property type="project" value="UniProtKB-SubCell"/>
</dbReference>
<evidence type="ECO:0000256" key="6">
    <source>
        <dbReference type="ARBA" id="ARBA00023054"/>
    </source>
</evidence>
<dbReference type="InterPro" id="IPR019821">
    <property type="entry name" value="Kinesin_motor_CS"/>
</dbReference>
<dbReference type="Gene3D" id="3.40.850.10">
    <property type="entry name" value="Kinesin motor domain"/>
    <property type="match status" value="1"/>
</dbReference>
<keyword evidence="4 10" id="KW-0547">Nucleotide-binding</keyword>
<comment type="subcellular location">
    <subcellularLocation>
        <location evidence="1">Cytoplasm</location>
        <location evidence="1">Cytoskeleton</location>
        <location evidence="1">Spindle</location>
    </subcellularLocation>
</comment>
<feature type="coiled-coil region" evidence="11">
    <location>
        <begin position="585"/>
        <end position="640"/>
    </location>
</feature>
<feature type="domain" description="Kinesin motor" evidence="13">
    <location>
        <begin position="19"/>
        <end position="355"/>
    </location>
</feature>
<dbReference type="InterPro" id="IPR027417">
    <property type="entry name" value="P-loop_NTPase"/>
</dbReference>
<organism evidence="14 15">
    <name type="scientific">Holothuria leucospilota</name>
    <name type="common">Black long sea cucumber</name>
    <name type="synonym">Mertensiothuria leucospilota</name>
    <dbReference type="NCBI Taxonomy" id="206669"/>
    <lineage>
        <taxon>Eukaryota</taxon>
        <taxon>Metazoa</taxon>
        <taxon>Echinodermata</taxon>
        <taxon>Eleutherozoa</taxon>
        <taxon>Echinozoa</taxon>
        <taxon>Holothuroidea</taxon>
        <taxon>Aspidochirotacea</taxon>
        <taxon>Aspidochirotida</taxon>
        <taxon>Holothuriidae</taxon>
        <taxon>Holothuria</taxon>
    </lineage>
</organism>
<feature type="coiled-coil region" evidence="11">
    <location>
        <begin position="721"/>
        <end position="808"/>
    </location>
</feature>
<reference evidence="14" key="1">
    <citation type="submission" date="2021-10" db="EMBL/GenBank/DDBJ databases">
        <title>Tropical sea cucumber genome reveals ecological adaptation and Cuvierian tubules defense mechanism.</title>
        <authorList>
            <person name="Chen T."/>
        </authorList>
    </citation>
    <scope>NUCLEOTIDE SEQUENCE</scope>
    <source>
        <strain evidence="14">Nanhai2018</strain>
        <tissue evidence="14">Muscle</tissue>
    </source>
</reference>
<dbReference type="OrthoDB" id="3176171at2759"/>
<proteinExistence type="inferred from homology"/>
<dbReference type="PRINTS" id="PR00380">
    <property type="entry name" value="KINESINHEAVY"/>
</dbReference>
<dbReference type="PROSITE" id="PS00411">
    <property type="entry name" value="KINESIN_MOTOR_1"/>
    <property type="match status" value="1"/>
</dbReference>
<feature type="region of interest" description="Disordered" evidence="12">
    <location>
        <begin position="560"/>
        <end position="580"/>
    </location>
</feature>
<feature type="coiled-coil region" evidence="11">
    <location>
        <begin position="855"/>
        <end position="903"/>
    </location>
</feature>
<sequence>MAPSEGNDSNMEASCDGDSIKVFLRVRPAEESDELLKYSQCLDVQRPDTVILRYKSEKKVFTFDHVAGPEITQEAVFTAVGKRTIESCVAGYNGTIFAYGQTGSGKTFTMLGPSEKGDNFHHELRGVIPRSFEYIFSLVNREREKQGDRFEFLCRCSFLEIYNEQIFDLLDPASNGLNLRENIKKGVYVDGLIEQTVHSPHEAYNVLSAGWLNRRVAATSMNRESSRSHAVFTVSIETKEKKAGVANVRVSQLHLVDLAGSERQKDTKTDGLRLKEAGSINKSLSTLGNVIMALVDIAHGKQRFVPYRNSKLSFLLRDALGGNSKTFIIANVHPGAKCFGETLSTLNFARRAKMIKNKAVVNEDTQGNVSHLQAEIRRLKQQLIEYQTGVIPPSLSPQDASADESVPAASNQVSGSSSMEVRKWKKNFYHAMKLREEDIKELSEKASQLDALCQKKDKFLQSSKMIIRFRENTIAQLQKNQSSESKPDNKVKSLEKEIANLKEQLEHNPMVLKYAIENKKLRDEINRLKSLPSVRAGLELAAEHCAELEKTFQTLRENVDDSGNVRFGGTPTRTPTPTTLPSVDRQKLQELQTQLDSALQEAAEQKEVFNKKQIEMEAELKSSKKTIQELETALEGMKAKNRLDRDALNDMHLQTLKKITTPKKAAYQLRSRLVLRPSNTPGSTPSVGLSGDSTPTAPPKSESPLGIIDEDIPEHVMEQCAEALTVEVQKLQEKCTILQTQLDESESNLLKLTQNVSKLEYQIKQENELHAKEKTEWSEIKHDLSQQVEMLNSDLTELRENYEMKRSEAEDFRLMLQSVDKQHNEEIKQCEQRDNKHEKMVALLQTKLVKSESLASDLQKALDEGCQERELLEERNNTLEAEMSFMEQQRMELEERLKAEIESKGLLEIETKSLLERLEMEAEKNISLTQELQQGSDSTQRLAEINEQITKEAAHLRTVLQEKDAEIIQLNNKVQESVSMCASLQQKNEEVKEAMAQMYSNLQEAKAATARKCREMEDVEQQLHIIEQEKEEVAIALEGVQMNLEEMEAQAQMAANRYQQQIEKLREELQEMNSQHSDLLTEMEKQEFALQSTQADCEDLNDCIVSLEQKIKEKEEMIINYQQQLEEAQANLSTVMVESPLGPDVQALNQELESLRHSKETLTEQFEKRRVEFETMREEKNEEIASLKEKLQETNNLKKEKEQLEESKEQLKKSVQEIETEGKKREDELKGAIQSLEGKLSVMMEATSEANKVKEEKETLQNELLKLQANIDIYEDETSQLRDELERIRALEKAQFEEKEELRSKLEEVMEEKSKQAKTMKKLEEKNDELTMENAKLVGHQNFKQKIQYHLKLKQENNELREQLKKAHQETFNYKQELDNTRKKVGLSPLKWGKEQHPMPLKENINPETV</sequence>
<evidence type="ECO:0000256" key="10">
    <source>
        <dbReference type="PROSITE-ProRule" id="PRU00283"/>
    </source>
</evidence>
<dbReference type="GO" id="GO:0005874">
    <property type="term" value="C:microtubule"/>
    <property type="evidence" value="ECO:0007669"/>
    <property type="project" value="UniProtKB-KW"/>
</dbReference>
<feature type="region of interest" description="Disordered" evidence="12">
    <location>
        <begin position="1388"/>
        <end position="1410"/>
    </location>
</feature>
<dbReference type="Gene3D" id="1.10.287.1490">
    <property type="match status" value="1"/>
</dbReference>
<accession>A0A9Q1CBM5</accession>
<dbReference type="PANTHER" id="PTHR37739">
    <property type="entry name" value="KINESIN-LIKE PROTEIN KIN-12D"/>
    <property type="match status" value="1"/>
</dbReference>
<evidence type="ECO:0000256" key="8">
    <source>
        <dbReference type="ARBA" id="ARBA00023212"/>
    </source>
</evidence>
<dbReference type="InterPro" id="IPR044986">
    <property type="entry name" value="KIF15/KIN-12"/>
</dbReference>
<evidence type="ECO:0000313" key="15">
    <source>
        <dbReference type="Proteomes" id="UP001152320"/>
    </source>
</evidence>
<dbReference type="EMBL" id="JAIZAY010000005">
    <property type="protein sequence ID" value="KAJ8041871.1"/>
    <property type="molecule type" value="Genomic_DNA"/>
</dbReference>
<dbReference type="FunFam" id="3.40.850.10:FF:000034">
    <property type="entry name" value="Kinesin family member 15"/>
    <property type="match status" value="1"/>
</dbReference>
<evidence type="ECO:0000256" key="5">
    <source>
        <dbReference type="ARBA" id="ARBA00022840"/>
    </source>
</evidence>
<evidence type="ECO:0000259" key="13">
    <source>
        <dbReference type="PROSITE" id="PS50067"/>
    </source>
</evidence>
<dbReference type="PROSITE" id="PS50067">
    <property type="entry name" value="KINESIN_MOTOR_2"/>
    <property type="match status" value="1"/>
</dbReference>
<protein>
    <submittedName>
        <fullName evidence="14">Kinesin-like protein KIF15</fullName>
    </submittedName>
</protein>
<evidence type="ECO:0000256" key="3">
    <source>
        <dbReference type="ARBA" id="ARBA00022701"/>
    </source>
</evidence>
<dbReference type="GO" id="GO:0000278">
    <property type="term" value="P:mitotic cell cycle"/>
    <property type="evidence" value="ECO:0007669"/>
    <property type="project" value="UniProtKB-ARBA"/>
</dbReference>